<reference evidence="2 6" key="4">
    <citation type="submission" date="2020-04" db="EMBL/GenBank/DDBJ databases">
        <title>Molecular characterization of pseudomonads from Agaricus bisporus reveal novel blotch 2 pathogens in Western Europe.</title>
        <authorList>
            <person name="Taparia T."/>
            <person name="Krijger M."/>
            <person name="Haynes E."/>
            <person name="Elpinstone J.G."/>
            <person name="Noble R."/>
            <person name="Van Der Wolf J."/>
        </authorList>
    </citation>
    <scope>NUCLEOTIDE SEQUENCE [LARGE SCALE GENOMIC DNA]</scope>
    <source>
        <strain evidence="2 6">P7765</strain>
    </source>
</reference>
<geneLocation type="plasmid" evidence="4">
    <name>pkf715b dna</name>
</geneLocation>
<evidence type="ECO:0000313" key="4">
    <source>
        <dbReference type="Proteomes" id="UP000218731"/>
    </source>
</evidence>
<proteinExistence type="predicted"/>
<geneLocation type="plasmid" evidence="1">
    <name>pKF715B</name>
</geneLocation>
<dbReference type="Proteomes" id="UP000218731">
    <property type="component" value="Plasmid pKF715B"/>
</dbReference>
<accession>A0A1L7NP52</accession>
<evidence type="ECO:0000313" key="1">
    <source>
        <dbReference type="EMBL" id="BAW27221.1"/>
    </source>
</evidence>
<sequence>MTGRTLFTATEGGDQLRIELHNRSHLPFTLTCSTRHNGSPAWLELPRRYASARGAKLAATSIIGSGINWHAVPAQPAIGEGK</sequence>
<reference evidence="3 5" key="2">
    <citation type="submission" date="2016-08" db="EMBL/GenBank/DDBJ databases">
        <authorList>
            <person name="Seilhamer J.J."/>
        </authorList>
    </citation>
    <scope>NUCLEOTIDE SEQUENCE [LARGE SCALE GENOMIC DNA]</scope>
    <source>
        <strain evidence="3 5">KH-18-2</strain>
    </source>
</reference>
<evidence type="ECO:0000313" key="6">
    <source>
        <dbReference type="Proteomes" id="UP000542695"/>
    </source>
</evidence>
<dbReference type="RefSeq" id="WP_004575522.1">
    <property type="nucleotide sequence ID" value="NZ_AP015031.1"/>
</dbReference>
<keyword evidence="1" id="KW-0614">Plasmid</keyword>
<protein>
    <submittedName>
        <fullName evidence="1">Uncharacterized protein</fullName>
    </submittedName>
</protein>
<reference evidence="1 4" key="1">
    <citation type="submission" date="2015-11" db="EMBL/GenBank/DDBJ databases">
        <title>Complete genome sequencing of a biphenyl-degrading bacterium, Pseudomonas putida KF715 (=NBRC110667).</title>
        <authorList>
            <person name="Suenaga H."/>
            <person name="Fujihara N."/>
            <person name="Watanabe T."/>
            <person name="Hirose J."/>
            <person name="Kimura N."/>
            <person name="Yamazoe A."/>
            <person name="Hosoyama A."/>
            <person name="Shimodaira J."/>
            <person name="Furukawa K."/>
        </authorList>
    </citation>
    <scope>NUCLEOTIDE SEQUENCE [LARGE SCALE GENOMIC DNA]</scope>
    <source>
        <strain evidence="1 4">KF715</strain>
        <plasmid evidence="1">pKF715B</plasmid>
        <plasmid evidence="4">Plasmid pkf715b dna</plasmid>
    </source>
</reference>
<name>A0A1L7NP52_PSEPU</name>
<organism evidence="1 4">
    <name type="scientific">Pseudomonas putida</name>
    <name type="common">Arthrobacter siderocapsulatus</name>
    <dbReference type="NCBI Taxonomy" id="303"/>
    <lineage>
        <taxon>Bacteria</taxon>
        <taxon>Pseudomonadati</taxon>
        <taxon>Pseudomonadota</taxon>
        <taxon>Gammaproteobacteria</taxon>
        <taxon>Pseudomonadales</taxon>
        <taxon>Pseudomonadaceae</taxon>
        <taxon>Pseudomonas</taxon>
    </lineage>
</organism>
<dbReference type="Proteomes" id="UP000542695">
    <property type="component" value="Unassembled WGS sequence"/>
</dbReference>
<dbReference type="EMBL" id="MING01000087">
    <property type="protein sequence ID" value="POF99780.1"/>
    <property type="molecule type" value="Genomic_DNA"/>
</dbReference>
<dbReference type="AlphaFoldDB" id="A0A1L7NP52"/>
<dbReference type="EMBL" id="JACARV010000053">
    <property type="protein sequence ID" value="NWC82135.1"/>
    <property type="molecule type" value="Genomic_DNA"/>
</dbReference>
<reference evidence="3 5" key="3">
    <citation type="submission" date="2018-03" db="EMBL/GenBank/DDBJ databases">
        <title>Draft genome of Pseudomonas putida strain KH-18-2.</title>
        <authorList>
            <person name="Yoshizawa S."/>
            <person name="Khan N.H."/>
            <person name="Nishimura M."/>
            <person name="Chiura H.X."/>
            <person name="Ogura Y."/>
            <person name="Hayashi T."/>
            <person name="Kogure K."/>
        </authorList>
    </citation>
    <scope>NUCLEOTIDE SEQUENCE [LARGE SCALE GENOMIC DNA]</scope>
    <source>
        <strain evidence="3 5">KH-18-2</strain>
    </source>
</reference>
<dbReference type="EMBL" id="AP015031">
    <property type="protein sequence ID" value="BAW27221.1"/>
    <property type="molecule type" value="Genomic_DNA"/>
</dbReference>
<gene>
    <name evidence="3" type="ORF">BGP82_28530</name>
    <name evidence="2" type="ORF">HX798_17845</name>
    <name evidence="1" type="ORF">KF715C_pB1150</name>
</gene>
<evidence type="ECO:0000313" key="5">
    <source>
        <dbReference type="Proteomes" id="UP000237378"/>
    </source>
</evidence>
<evidence type="ECO:0000313" key="3">
    <source>
        <dbReference type="EMBL" id="POF99780.1"/>
    </source>
</evidence>
<evidence type="ECO:0000313" key="2">
    <source>
        <dbReference type="EMBL" id="NWC82135.1"/>
    </source>
</evidence>
<dbReference type="Proteomes" id="UP000237378">
    <property type="component" value="Unassembled WGS sequence"/>
</dbReference>